<dbReference type="RefSeq" id="WP_219480181.1">
    <property type="nucleotide sequence ID" value="NZ_JAHXCT010000002.1"/>
</dbReference>
<keyword evidence="1" id="KW-0732">Signal</keyword>
<accession>A0ABS6YBH5</accession>
<evidence type="ECO:0000256" key="1">
    <source>
        <dbReference type="SAM" id="SignalP"/>
    </source>
</evidence>
<feature type="signal peptide" evidence="1">
    <location>
        <begin position="1"/>
        <end position="21"/>
    </location>
</feature>
<gene>
    <name evidence="2" type="ORF">KZO38_04035</name>
</gene>
<dbReference type="Proteomes" id="UP000788426">
    <property type="component" value="Unassembled WGS sequence"/>
</dbReference>
<proteinExistence type="predicted"/>
<evidence type="ECO:0008006" key="4">
    <source>
        <dbReference type="Google" id="ProtNLM"/>
    </source>
</evidence>
<reference evidence="2 3" key="1">
    <citation type="submission" date="2021-07" db="EMBL/GenBank/DDBJ databases">
        <title>Genomic diversity and antimicrobial resistance of Prevotella spp. isolated from chronic lung disease airways.</title>
        <authorList>
            <person name="Webb K.A."/>
            <person name="Olagoke O.S."/>
            <person name="Baird T."/>
            <person name="Neill J."/>
            <person name="Pham A."/>
            <person name="Wells T.J."/>
            <person name="Ramsay K.A."/>
            <person name="Bell S.C."/>
            <person name="Sarovich D.S."/>
            <person name="Price E.P."/>
        </authorList>
    </citation>
    <scope>NUCLEOTIDE SEQUENCE [LARGE SCALE GENOMIC DNA]</scope>
    <source>
        <strain evidence="2 3">SCHI0011.S.12</strain>
    </source>
</reference>
<organism evidence="2 3">
    <name type="scientific">Hoylesella nanceiensis</name>
    <dbReference type="NCBI Taxonomy" id="425941"/>
    <lineage>
        <taxon>Bacteria</taxon>
        <taxon>Pseudomonadati</taxon>
        <taxon>Bacteroidota</taxon>
        <taxon>Bacteroidia</taxon>
        <taxon>Bacteroidales</taxon>
        <taxon>Prevotellaceae</taxon>
        <taxon>Hoylesella</taxon>
    </lineage>
</organism>
<evidence type="ECO:0000313" key="2">
    <source>
        <dbReference type="EMBL" id="MBW4768927.1"/>
    </source>
</evidence>
<protein>
    <recommendedName>
        <fullName evidence="4">Lipoprotein</fullName>
    </recommendedName>
</protein>
<dbReference type="EMBL" id="JAHXCT010000002">
    <property type="protein sequence ID" value="MBW4768927.1"/>
    <property type="molecule type" value="Genomic_DNA"/>
</dbReference>
<sequence>MKKVRKLLTGIAMAIVAVAFASCNSISQADAYNGRVDYMEGLNYFFNTNAPKKVPEKITSQRMFDKYFSPATTMGKGGEATEINFKTHFVIPVVLPETNRDTKILLQNMYAKTPDLTLNYGVKVGAVRNFTIQPSRVVIVNKRFKNYKVHKARK</sequence>
<evidence type="ECO:0000313" key="3">
    <source>
        <dbReference type="Proteomes" id="UP000788426"/>
    </source>
</evidence>
<comment type="caution">
    <text evidence="2">The sequence shown here is derived from an EMBL/GenBank/DDBJ whole genome shotgun (WGS) entry which is preliminary data.</text>
</comment>
<feature type="chain" id="PRO_5046779190" description="Lipoprotein" evidence="1">
    <location>
        <begin position="22"/>
        <end position="154"/>
    </location>
</feature>
<dbReference type="PROSITE" id="PS51257">
    <property type="entry name" value="PROKAR_LIPOPROTEIN"/>
    <property type="match status" value="1"/>
</dbReference>
<name>A0ABS6YBH5_9BACT</name>
<keyword evidence="3" id="KW-1185">Reference proteome</keyword>